<reference evidence="2" key="1">
    <citation type="submission" date="2023-06" db="EMBL/GenBank/DDBJ databases">
        <authorList>
            <consortium name="Clinical and Environmental Microbiology Branch: Whole genome sequencing antimicrobial resistance pathogens in the healthcare setting"/>
        </authorList>
    </citation>
    <scope>NUCLEOTIDE SEQUENCE</scope>
    <source>
        <strain evidence="2">2021CK-01020</strain>
    </source>
</reference>
<dbReference type="RefSeq" id="WP_261659670.1">
    <property type="nucleotide sequence ID" value="NZ_JAZHAQ010000001.1"/>
</dbReference>
<keyword evidence="1" id="KW-0732">Signal</keyword>
<sequence length="139" mass="14975">MYASIYRGAGWAVRSPRYLRAATVACLALSLTAMAATSTPAELTGAQIRAAFSGKIISEGAHWSIYLLPDGKTKSIELGRAHQGRWKITGHALCVSITGGAEQECWTVARTGKAYVLRADGRDLYEVTPEPPSAKYPFD</sequence>
<name>A0AAQ3LIP1_PSEAI</name>
<dbReference type="Proteomes" id="UP001297540">
    <property type="component" value="Chromosome"/>
</dbReference>
<evidence type="ECO:0000256" key="1">
    <source>
        <dbReference type="SAM" id="SignalP"/>
    </source>
</evidence>
<protein>
    <recommendedName>
        <fullName evidence="4">Secreted protein</fullName>
    </recommendedName>
</protein>
<evidence type="ECO:0000313" key="2">
    <source>
        <dbReference type="EMBL" id="WOS76466.1"/>
    </source>
</evidence>
<feature type="chain" id="PRO_5042941559" description="Secreted protein" evidence="1">
    <location>
        <begin position="36"/>
        <end position="139"/>
    </location>
</feature>
<evidence type="ECO:0008006" key="4">
    <source>
        <dbReference type="Google" id="ProtNLM"/>
    </source>
</evidence>
<reference evidence="2" key="2">
    <citation type="submission" date="2023-10" db="EMBL/GenBank/DDBJ databases">
        <title>Pathogen: clinical or host-associated sample.</title>
        <authorList>
            <person name="Hergert J."/>
            <person name="Casey R."/>
            <person name="Wagner J."/>
            <person name="Young E.L."/>
            <person name="Oakeson K.F."/>
        </authorList>
    </citation>
    <scope>NUCLEOTIDE SEQUENCE</scope>
    <source>
        <strain evidence="2">2021CK-01020</strain>
    </source>
</reference>
<evidence type="ECO:0000313" key="3">
    <source>
        <dbReference type="Proteomes" id="UP001297540"/>
    </source>
</evidence>
<proteinExistence type="predicted"/>
<accession>A0AAQ3LIP1</accession>
<organism evidence="2 3">
    <name type="scientific">Pseudomonas aeruginosa</name>
    <dbReference type="NCBI Taxonomy" id="287"/>
    <lineage>
        <taxon>Bacteria</taxon>
        <taxon>Pseudomonadati</taxon>
        <taxon>Pseudomonadota</taxon>
        <taxon>Gammaproteobacteria</taxon>
        <taxon>Pseudomonadales</taxon>
        <taxon>Pseudomonadaceae</taxon>
        <taxon>Pseudomonas</taxon>
    </lineage>
</organism>
<feature type="signal peptide" evidence="1">
    <location>
        <begin position="1"/>
        <end position="35"/>
    </location>
</feature>
<dbReference type="EMBL" id="CP136986">
    <property type="protein sequence ID" value="WOS76466.1"/>
    <property type="molecule type" value="Genomic_DNA"/>
</dbReference>
<dbReference type="AlphaFoldDB" id="A0AAQ3LIP1"/>
<gene>
    <name evidence="2" type="ORF">L4V69_28830</name>
</gene>